<feature type="region of interest" description="Disordered" evidence="1">
    <location>
        <begin position="142"/>
        <end position="165"/>
    </location>
</feature>
<dbReference type="PROSITE" id="PS00201">
    <property type="entry name" value="FLAVODOXIN"/>
    <property type="match status" value="1"/>
</dbReference>
<dbReference type="GO" id="GO:0009055">
    <property type="term" value="F:electron transfer activity"/>
    <property type="evidence" value="ECO:0007669"/>
    <property type="project" value="InterPro"/>
</dbReference>
<feature type="domain" description="Flavodoxin-like" evidence="2">
    <location>
        <begin position="10"/>
        <end position="173"/>
    </location>
</feature>
<dbReference type="Pfam" id="PF12641">
    <property type="entry name" value="Flavodoxin_3"/>
    <property type="match status" value="1"/>
</dbReference>
<dbReference type="SUPFAM" id="SSF52218">
    <property type="entry name" value="Flavoproteins"/>
    <property type="match status" value="1"/>
</dbReference>
<protein>
    <submittedName>
        <fullName evidence="3">Flavodoxin</fullName>
    </submittedName>
</protein>
<evidence type="ECO:0000313" key="3">
    <source>
        <dbReference type="EMBL" id="AEQ22045.1"/>
    </source>
</evidence>
<dbReference type="Gene3D" id="3.40.50.360">
    <property type="match status" value="1"/>
</dbReference>
<dbReference type="STRING" id="568816.Acin_0813"/>
<name>G4Q563_ACIIR</name>
<accession>G4Q563</accession>
<dbReference type="GO" id="GO:0070819">
    <property type="term" value="F:menaquinone-dependent protoporphyrinogen oxidase activity"/>
    <property type="evidence" value="ECO:0007669"/>
    <property type="project" value="TreeGrafter"/>
</dbReference>
<dbReference type="InterPro" id="IPR008254">
    <property type="entry name" value="Flavodoxin/NO_synth"/>
</dbReference>
<dbReference type="HOGENOM" id="CLU_098259_1_0_9"/>
<gene>
    <name evidence="3" type="ordered locus">Acin_0813</name>
</gene>
<dbReference type="InterPro" id="IPR052200">
    <property type="entry name" value="Protoporphyrinogen_IX_DH"/>
</dbReference>
<evidence type="ECO:0000256" key="1">
    <source>
        <dbReference type="SAM" id="MobiDB-lite"/>
    </source>
</evidence>
<proteinExistence type="predicted"/>
<dbReference type="Proteomes" id="UP000007093">
    <property type="component" value="Chromosome"/>
</dbReference>
<dbReference type="InterPro" id="IPR029039">
    <property type="entry name" value="Flavoprotein-like_sf"/>
</dbReference>
<dbReference type="GO" id="GO:0006783">
    <property type="term" value="P:heme biosynthetic process"/>
    <property type="evidence" value="ECO:0007669"/>
    <property type="project" value="TreeGrafter"/>
</dbReference>
<dbReference type="eggNOG" id="COG0716">
    <property type="taxonomic scope" value="Bacteria"/>
</dbReference>
<dbReference type="AlphaFoldDB" id="G4Q563"/>
<evidence type="ECO:0000313" key="4">
    <source>
        <dbReference type="Proteomes" id="UP000007093"/>
    </source>
</evidence>
<keyword evidence="4" id="KW-1185">Reference proteome</keyword>
<dbReference type="GO" id="GO:0010181">
    <property type="term" value="F:FMN binding"/>
    <property type="evidence" value="ECO:0007669"/>
    <property type="project" value="InterPro"/>
</dbReference>
<dbReference type="KEGG" id="ain:Acin_0813"/>
<organism evidence="3 4">
    <name type="scientific">Acidaminococcus intestini (strain RyC-MR95)</name>
    <dbReference type="NCBI Taxonomy" id="568816"/>
    <lineage>
        <taxon>Bacteria</taxon>
        <taxon>Bacillati</taxon>
        <taxon>Bacillota</taxon>
        <taxon>Negativicutes</taxon>
        <taxon>Acidaminococcales</taxon>
        <taxon>Acidaminococcaceae</taxon>
        <taxon>Acidaminococcus</taxon>
    </lineage>
</organism>
<dbReference type="InParanoid" id="G4Q563"/>
<dbReference type="PATRIC" id="fig|568816.4.peg.787"/>
<dbReference type="GO" id="GO:0016651">
    <property type="term" value="F:oxidoreductase activity, acting on NAD(P)H"/>
    <property type="evidence" value="ECO:0007669"/>
    <property type="project" value="UniProtKB-ARBA"/>
</dbReference>
<feature type="compositionally biased region" description="Basic and acidic residues" evidence="1">
    <location>
        <begin position="148"/>
        <end position="165"/>
    </location>
</feature>
<dbReference type="PANTHER" id="PTHR38030">
    <property type="entry name" value="PROTOPORPHYRINOGEN IX DEHYDROGENASE [MENAQUINONE]"/>
    <property type="match status" value="1"/>
</dbReference>
<sequence length="185" mass="20446">MKRSFTMNYLVLYSSRTGNTRMVARAIQKALPEGTPCVDIKDLKESLPEGTTSYDCVFMGYWVDKGTADEASRTILKSLDNPYIALFATLGADPKSPHAMKSLEQGAACLPDGKKPLGAFICQGKVDPKLIEAMYRMFPSDNIHGKNPKNEARHKAASTHPDEKDLSDAAHFAHEIQLMVEEGRK</sequence>
<dbReference type="EMBL" id="CP003058">
    <property type="protein sequence ID" value="AEQ22045.1"/>
    <property type="molecule type" value="Genomic_DNA"/>
</dbReference>
<reference evidence="3 4" key="1">
    <citation type="journal article" date="2011" name="J. Bacteriol.">
        <title>Complete genome sequence of Acidaminococcus intestini RYC-MR95, a Gram-negative bacterium from the phylum Firmicutes.</title>
        <authorList>
            <person name="D'Auria G."/>
            <person name="Galan J.C."/>
            <person name="Rodriguez-Alcayna M."/>
            <person name="Moya A."/>
            <person name="Baquero F."/>
            <person name="Latorre A."/>
        </authorList>
    </citation>
    <scope>NUCLEOTIDE SEQUENCE [LARGE SCALE GENOMIC DNA]</scope>
    <source>
        <strain evidence="3 4">RyC-MR95</strain>
    </source>
</reference>
<evidence type="ECO:0000259" key="2">
    <source>
        <dbReference type="Pfam" id="PF12641"/>
    </source>
</evidence>
<dbReference type="PANTHER" id="PTHR38030:SF2">
    <property type="entry name" value="PROTOPORPHYRINOGEN IX DEHYDROGENASE [QUINONE]"/>
    <property type="match status" value="1"/>
</dbReference>
<dbReference type="InterPro" id="IPR001226">
    <property type="entry name" value="Flavodoxin_CS"/>
</dbReference>